<dbReference type="OrthoDB" id="2507743at2759"/>
<feature type="compositionally biased region" description="Polar residues" evidence="1">
    <location>
        <begin position="366"/>
        <end position="383"/>
    </location>
</feature>
<dbReference type="EMBL" id="KN882063">
    <property type="protein sequence ID" value="KIY44965.1"/>
    <property type="molecule type" value="Genomic_DNA"/>
</dbReference>
<feature type="region of interest" description="Disordered" evidence="1">
    <location>
        <begin position="36"/>
        <end position="85"/>
    </location>
</feature>
<feature type="compositionally biased region" description="Acidic residues" evidence="1">
    <location>
        <begin position="295"/>
        <end position="312"/>
    </location>
</feature>
<evidence type="ECO:0000313" key="2">
    <source>
        <dbReference type="EMBL" id="KIY44965.1"/>
    </source>
</evidence>
<feature type="compositionally biased region" description="Basic residues" evidence="1">
    <location>
        <begin position="199"/>
        <end position="218"/>
    </location>
</feature>
<feature type="region of interest" description="Disordered" evidence="1">
    <location>
        <begin position="186"/>
        <end position="218"/>
    </location>
</feature>
<keyword evidence="3" id="KW-1185">Reference proteome</keyword>
<sequence>MVFPFTFNFSVPGLSNPFTAQRPHIPLPPATLVRKGSSEHRALPSHCRSPRPAEWPQASLPRSKKRGWEPAFAEPSRSTTTLASSSGYLDTPAKYRDHIAASNGREYLTAGDLDVCEEDLEPPQKRRRGLAGSIVSTALSAALIGTAVGMTVYRLWRDRGKDSAKVHDQTAPPPYQEEEYVNIGRGPKNIYVTPPTPRNRNKARHTASAHRRNVHHRRLQARASALTHPAPRSPRAPTLTVPQPEFDASILPVAEPEPVDDADTHMDWIGGRLAQLIEEGKRALGKEIVVSSEVKEDEEDDGSGNWTDDDGDNGGTLGRRSSVSSGHRGRRGMLGHLPQSPPPSYSTHSTSPSGSYPSGSLPFCPSVSNHGSPSKHASSSQSRYLLPESPRGAGHSKVSSIDSVKEDESTFESPELRESMSRARARYLMKQQGITVSDML</sequence>
<dbReference type="Proteomes" id="UP000054144">
    <property type="component" value="Unassembled WGS sequence"/>
</dbReference>
<accession>A0A0D7A2L8</accession>
<feature type="compositionally biased region" description="Basic and acidic residues" evidence="1">
    <location>
        <begin position="403"/>
        <end position="418"/>
    </location>
</feature>
<evidence type="ECO:0000313" key="3">
    <source>
        <dbReference type="Proteomes" id="UP000054144"/>
    </source>
</evidence>
<feature type="region of interest" description="Disordered" evidence="1">
    <location>
        <begin position="288"/>
        <end position="418"/>
    </location>
</feature>
<protein>
    <submittedName>
        <fullName evidence="2">Uncharacterized protein</fullName>
    </submittedName>
</protein>
<dbReference type="AlphaFoldDB" id="A0A0D7A2L8"/>
<proteinExistence type="predicted"/>
<evidence type="ECO:0000256" key="1">
    <source>
        <dbReference type="SAM" id="MobiDB-lite"/>
    </source>
</evidence>
<gene>
    <name evidence="2" type="ORF">FISHEDRAFT_67216</name>
</gene>
<name>A0A0D7A2L8_9AGAR</name>
<reference evidence="2 3" key="1">
    <citation type="journal article" date="2015" name="Fungal Genet. Biol.">
        <title>Evolution of novel wood decay mechanisms in Agaricales revealed by the genome sequences of Fistulina hepatica and Cylindrobasidium torrendii.</title>
        <authorList>
            <person name="Floudas D."/>
            <person name="Held B.W."/>
            <person name="Riley R."/>
            <person name="Nagy L.G."/>
            <person name="Koehler G."/>
            <person name="Ransdell A.S."/>
            <person name="Younus H."/>
            <person name="Chow J."/>
            <person name="Chiniquy J."/>
            <person name="Lipzen A."/>
            <person name="Tritt A."/>
            <person name="Sun H."/>
            <person name="Haridas S."/>
            <person name="LaButti K."/>
            <person name="Ohm R.A."/>
            <person name="Kues U."/>
            <person name="Blanchette R.A."/>
            <person name="Grigoriev I.V."/>
            <person name="Minto R.E."/>
            <person name="Hibbett D.S."/>
        </authorList>
    </citation>
    <scope>NUCLEOTIDE SEQUENCE [LARGE SCALE GENOMIC DNA]</scope>
    <source>
        <strain evidence="2 3">ATCC 64428</strain>
    </source>
</reference>
<feature type="compositionally biased region" description="Polar residues" evidence="1">
    <location>
        <begin position="76"/>
        <end position="85"/>
    </location>
</feature>
<feature type="compositionally biased region" description="Low complexity" evidence="1">
    <location>
        <begin position="345"/>
        <end position="360"/>
    </location>
</feature>
<organism evidence="2 3">
    <name type="scientific">Fistulina hepatica ATCC 64428</name>
    <dbReference type="NCBI Taxonomy" id="1128425"/>
    <lineage>
        <taxon>Eukaryota</taxon>
        <taxon>Fungi</taxon>
        <taxon>Dikarya</taxon>
        <taxon>Basidiomycota</taxon>
        <taxon>Agaricomycotina</taxon>
        <taxon>Agaricomycetes</taxon>
        <taxon>Agaricomycetidae</taxon>
        <taxon>Agaricales</taxon>
        <taxon>Fistulinaceae</taxon>
        <taxon>Fistulina</taxon>
    </lineage>
</organism>
<feature type="region of interest" description="Disordered" evidence="1">
    <location>
        <begin position="224"/>
        <end position="243"/>
    </location>
</feature>